<dbReference type="Proteomes" id="UP000756427">
    <property type="component" value="Unassembled WGS sequence"/>
</dbReference>
<organism evidence="2 3">
    <name type="scientific">Rothia mucilaginosa</name>
    <dbReference type="NCBI Taxonomy" id="43675"/>
    <lineage>
        <taxon>Bacteria</taxon>
        <taxon>Bacillati</taxon>
        <taxon>Actinomycetota</taxon>
        <taxon>Actinomycetes</taxon>
        <taxon>Micrococcales</taxon>
        <taxon>Micrococcaceae</taxon>
        <taxon>Rothia</taxon>
    </lineage>
</organism>
<dbReference type="PROSITE" id="PS50943">
    <property type="entry name" value="HTH_CROC1"/>
    <property type="match status" value="1"/>
</dbReference>
<sequence>MTLILEWANGTFRGDLAQVASFVTTLTSKKPWVQTTRKHGGLTVWQKWDKSECLTSAGDPTIADDLAEVLADHLGVPQDEVTIKPDPRDESQLTASELRARRLRAHLSKKDLASLCGVNEYTVRNWEQGVRTVIPTRVLRIFQRLDSYREEARAAVHADAVRLAGSEDALAQTDLTGYAVYAPNDYTYATLWPDAAISADVWRDVVIKDGHFRTVASDYEARAMGLSRITINPPRKAKQ</sequence>
<proteinExistence type="predicted"/>
<dbReference type="AlphaFoldDB" id="A0A930LGI6"/>
<evidence type="ECO:0000313" key="2">
    <source>
        <dbReference type="EMBL" id="MBF1664474.1"/>
    </source>
</evidence>
<dbReference type="Gene3D" id="1.10.260.40">
    <property type="entry name" value="lambda repressor-like DNA-binding domains"/>
    <property type="match status" value="1"/>
</dbReference>
<evidence type="ECO:0000259" key="1">
    <source>
        <dbReference type="PROSITE" id="PS50943"/>
    </source>
</evidence>
<dbReference type="EMBL" id="JABZXR010000045">
    <property type="protein sequence ID" value="MBF1664474.1"/>
    <property type="molecule type" value="Genomic_DNA"/>
</dbReference>
<dbReference type="InterPro" id="IPR001387">
    <property type="entry name" value="Cro/C1-type_HTH"/>
</dbReference>
<dbReference type="RefSeq" id="WP_303976191.1">
    <property type="nucleotide sequence ID" value="NZ_JABZXR010000045.1"/>
</dbReference>
<protein>
    <submittedName>
        <fullName evidence="2">Helix-turn-helix transcriptional regulator</fullName>
    </submittedName>
</protein>
<dbReference type="GO" id="GO:0003677">
    <property type="term" value="F:DNA binding"/>
    <property type="evidence" value="ECO:0007669"/>
    <property type="project" value="InterPro"/>
</dbReference>
<dbReference type="InterPro" id="IPR010982">
    <property type="entry name" value="Lambda_DNA-bd_dom_sf"/>
</dbReference>
<dbReference type="SMART" id="SM00530">
    <property type="entry name" value="HTH_XRE"/>
    <property type="match status" value="1"/>
</dbReference>
<feature type="domain" description="HTH cro/C1-type" evidence="1">
    <location>
        <begin position="98"/>
        <end position="152"/>
    </location>
</feature>
<gene>
    <name evidence="2" type="ORF">HXO64_07980</name>
</gene>
<dbReference type="SUPFAM" id="SSF47413">
    <property type="entry name" value="lambda repressor-like DNA-binding domains"/>
    <property type="match status" value="1"/>
</dbReference>
<comment type="caution">
    <text evidence="2">The sequence shown here is derived from an EMBL/GenBank/DDBJ whole genome shotgun (WGS) entry which is preliminary data.</text>
</comment>
<evidence type="ECO:0000313" key="3">
    <source>
        <dbReference type="Proteomes" id="UP000756427"/>
    </source>
</evidence>
<accession>A0A930LGI6</accession>
<name>A0A930LGI6_9MICC</name>
<dbReference type="CDD" id="cd00093">
    <property type="entry name" value="HTH_XRE"/>
    <property type="match status" value="1"/>
</dbReference>
<reference evidence="2" key="1">
    <citation type="submission" date="2020-04" db="EMBL/GenBank/DDBJ databases">
        <title>Deep metagenomics examines the oral microbiome during advanced dental caries in children, revealing novel taxa and co-occurrences with host molecules.</title>
        <authorList>
            <person name="Baker J.L."/>
            <person name="Morton J.T."/>
            <person name="Dinis M."/>
            <person name="Alvarez R."/>
            <person name="Tran N.C."/>
            <person name="Knight R."/>
            <person name="Edlund A."/>
        </authorList>
    </citation>
    <scope>NUCLEOTIDE SEQUENCE</scope>
    <source>
        <strain evidence="2">JCVI_44_bin.2</strain>
    </source>
</reference>